<protein>
    <submittedName>
        <fullName evidence="1">Uncharacterized protein</fullName>
    </submittedName>
</protein>
<proteinExistence type="predicted"/>
<dbReference type="EMBL" id="JAGHQM010002357">
    <property type="protein sequence ID" value="KAH0550919.1"/>
    <property type="molecule type" value="Genomic_DNA"/>
</dbReference>
<reference evidence="1" key="1">
    <citation type="submission" date="2021-03" db="EMBL/GenBank/DDBJ databases">
        <title>Comparative genomics and phylogenomic investigation of the class Geoglossomycetes provide insights into ecological specialization and systematics.</title>
        <authorList>
            <person name="Melie T."/>
            <person name="Pirro S."/>
            <person name="Miller A.N."/>
            <person name="Quandt A."/>
        </authorList>
    </citation>
    <scope>NUCLEOTIDE SEQUENCE</scope>
    <source>
        <strain evidence="1">CAQ_001_2017</strain>
    </source>
</reference>
<keyword evidence="2" id="KW-1185">Reference proteome</keyword>
<dbReference type="AlphaFoldDB" id="A0A9P8I5V0"/>
<evidence type="ECO:0000313" key="2">
    <source>
        <dbReference type="Proteomes" id="UP000750711"/>
    </source>
</evidence>
<name>A0A9P8I5V0_9PEZI</name>
<comment type="caution">
    <text evidence="1">The sequence shown here is derived from an EMBL/GenBank/DDBJ whole genome shotgun (WGS) entry which is preliminary data.</text>
</comment>
<dbReference type="Proteomes" id="UP000750711">
    <property type="component" value="Unassembled WGS sequence"/>
</dbReference>
<evidence type="ECO:0000313" key="1">
    <source>
        <dbReference type="EMBL" id="KAH0550919.1"/>
    </source>
</evidence>
<feature type="non-terminal residue" evidence="1">
    <location>
        <position position="1"/>
    </location>
</feature>
<organism evidence="1 2">
    <name type="scientific">Trichoglossum hirsutum</name>
    <dbReference type="NCBI Taxonomy" id="265104"/>
    <lineage>
        <taxon>Eukaryota</taxon>
        <taxon>Fungi</taxon>
        <taxon>Dikarya</taxon>
        <taxon>Ascomycota</taxon>
        <taxon>Pezizomycotina</taxon>
        <taxon>Geoglossomycetes</taxon>
        <taxon>Geoglossales</taxon>
        <taxon>Geoglossaceae</taxon>
        <taxon>Trichoglossum</taxon>
    </lineage>
</organism>
<accession>A0A9P8I5V0</accession>
<sequence length="86" mass="9348">MGVDARAGATVKCGEEEWSAGRGLQGDWTAEHEHIVRVEKFLLDARRSDVDMISTASYQFASRAEVARDLLSTYANATASTGDLDL</sequence>
<gene>
    <name evidence="1" type="ORF">GP486_007715</name>
</gene>